<dbReference type="GO" id="GO:0005524">
    <property type="term" value="F:ATP binding"/>
    <property type="evidence" value="ECO:0007669"/>
    <property type="project" value="InterPro"/>
</dbReference>
<sequence length="406" mass="45676">MVISKNLIPFLIILASSSSRSNGQQQYSGNSVMNCEASDEPGPSPAFLYSCNDERPSCKAMLMFRTRPPYSSASSNANLTSSDPQELARLNNIKAFETLPPDSAVFVPATCSCFGKYYQANTSYVYKSTNETYFTIANQTYQGRFNVSAKSVAAANGFATEDPIVYPFTTILIPLQTEPQASKLRWFFSTSFRYAAFSHTKPFRWISVRVGAGAALAVFCFLTLLGFLHFRRVRAGRVSRETKHRLPEHFLDKVVGIGESLKIYKYEELEAATDNFSQQRRLSESIYHGILRGNRVAVKKTSRDISKEIKILGNLNHFNLINLCGVCEHHGVFYLVYEYMEEGSLKNWLCRETSAFAHSWNHRILIALDVAKGLDYLHNCTFQLMCTRTSTAAISYSTANSEQLQP</sequence>
<keyword evidence="1" id="KW-0812">Transmembrane</keyword>
<dbReference type="PANTHER" id="PTHR45927:SF5">
    <property type="entry name" value="PROTEIN KINASE DOMAIN-CONTAINING PROTEIN"/>
    <property type="match status" value="1"/>
</dbReference>
<feature type="transmembrane region" description="Helical" evidence="1">
    <location>
        <begin position="210"/>
        <end position="230"/>
    </location>
</feature>
<dbReference type="Gene3D" id="1.10.510.10">
    <property type="entry name" value="Transferase(Phosphotransferase) domain 1"/>
    <property type="match status" value="1"/>
</dbReference>
<accession>A0A8X8X5H7</accession>
<keyword evidence="1" id="KW-0472">Membrane</keyword>
<evidence type="ECO:0000256" key="1">
    <source>
        <dbReference type="SAM" id="Phobius"/>
    </source>
</evidence>
<dbReference type="SMART" id="SM00219">
    <property type="entry name" value="TyrKc"/>
    <property type="match status" value="1"/>
</dbReference>
<reference evidence="4" key="1">
    <citation type="submission" date="2018-01" db="EMBL/GenBank/DDBJ databases">
        <authorList>
            <person name="Mao J.F."/>
        </authorList>
    </citation>
    <scope>NUCLEOTIDE SEQUENCE</scope>
    <source>
        <strain evidence="4">Huo1</strain>
        <tissue evidence="4">Leaf</tissue>
    </source>
</reference>
<reference evidence="4" key="2">
    <citation type="submission" date="2020-08" db="EMBL/GenBank/DDBJ databases">
        <title>Plant Genome Project.</title>
        <authorList>
            <person name="Zhang R.-G."/>
        </authorList>
    </citation>
    <scope>NUCLEOTIDE SEQUENCE</scope>
    <source>
        <strain evidence="4">Huo1</strain>
        <tissue evidence="4">Leaf</tissue>
    </source>
</reference>
<dbReference type="InterPro" id="IPR011009">
    <property type="entry name" value="Kinase-like_dom_sf"/>
</dbReference>
<comment type="caution">
    <text evidence="4">The sequence shown here is derived from an EMBL/GenBank/DDBJ whole genome shotgun (WGS) entry which is preliminary data.</text>
</comment>
<protein>
    <recommendedName>
        <fullName evidence="3">Protein kinase domain-containing protein</fullName>
    </recommendedName>
</protein>
<feature type="signal peptide" evidence="2">
    <location>
        <begin position="1"/>
        <end position="23"/>
    </location>
</feature>
<proteinExistence type="predicted"/>
<dbReference type="SUPFAM" id="SSF56112">
    <property type="entry name" value="Protein kinase-like (PK-like)"/>
    <property type="match status" value="1"/>
</dbReference>
<evidence type="ECO:0000313" key="4">
    <source>
        <dbReference type="EMBL" id="KAG6408180.1"/>
    </source>
</evidence>
<dbReference type="EMBL" id="PNBA02000011">
    <property type="protein sequence ID" value="KAG6408180.1"/>
    <property type="molecule type" value="Genomic_DNA"/>
</dbReference>
<evidence type="ECO:0000259" key="3">
    <source>
        <dbReference type="PROSITE" id="PS50011"/>
    </source>
</evidence>
<dbReference type="Pfam" id="PF23472">
    <property type="entry name" value="LysM2_CERK1_LYK3_4_5"/>
    <property type="match status" value="1"/>
</dbReference>
<feature type="chain" id="PRO_5036461382" description="Protein kinase domain-containing protein" evidence="2">
    <location>
        <begin position="24"/>
        <end position="406"/>
    </location>
</feature>
<dbReference type="InterPro" id="IPR000719">
    <property type="entry name" value="Prot_kinase_dom"/>
</dbReference>
<keyword evidence="5" id="KW-1185">Reference proteome</keyword>
<dbReference type="PANTHER" id="PTHR45927">
    <property type="entry name" value="LYSM-DOMAIN RECEPTOR-LIKE KINASE-RELATED"/>
    <property type="match status" value="1"/>
</dbReference>
<keyword evidence="2" id="KW-0732">Signal</keyword>
<dbReference type="GO" id="GO:0004713">
    <property type="term" value="F:protein tyrosine kinase activity"/>
    <property type="evidence" value="ECO:0007669"/>
    <property type="project" value="InterPro"/>
</dbReference>
<dbReference type="Proteomes" id="UP000298416">
    <property type="component" value="Unassembled WGS sequence"/>
</dbReference>
<dbReference type="Pfam" id="PF07714">
    <property type="entry name" value="PK_Tyr_Ser-Thr"/>
    <property type="match status" value="1"/>
</dbReference>
<dbReference type="InterPro" id="IPR052611">
    <property type="entry name" value="Plant_RLK_LysM"/>
</dbReference>
<dbReference type="InterPro" id="IPR056561">
    <property type="entry name" value="NFP_LYK_LysM1"/>
</dbReference>
<name>A0A8X8X5H7_SALSN</name>
<keyword evidence="1" id="KW-1133">Transmembrane helix</keyword>
<dbReference type="Pfam" id="PF23446">
    <property type="entry name" value="LysM1_NFP_LYK"/>
    <property type="match status" value="1"/>
</dbReference>
<organism evidence="4">
    <name type="scientific">Salvia splendens</name>
    <name type="common">Scarlet sage</name>
    <dbReference type="NCBI Taxonomy" id="180675"/>
    <lineage>
        <taxon>Eukaryota</taxon>
        <taxon>Viridiplantae</taxon>
        <taxon>Streptophyta</taxon>
        <taxon>Embryophyta</taxon>
        <taxon>Tracheophyta</taxon>
        <taxon>Spermatophyta</taxon>
        <taxon>Magnoliopsida</taxon>
        <taxon>eudicotyledons</taxon>
        <taxon>Gunneridae</taxon>
        <taxon>Pentapetalae</taxon>
        <taxon>asterids</taxon>
        <taxon>lamiids</taxon>
        <taxon>Lamiales</taxon>
        <taxon>Lamiaceae</taxon>
        <taxon>Nepetoideae</taxon>
        <taxon>Mentheae</taxon>
        <taxon>Salviinae</taxon>
        <taxon>Salvia</taxon>
        <taxon>Salvia subgen. Calosphace</taxon>
        <taxon>core Calosphace</taxon>
    </lineage>
</organism>
<evidence type="ECO:0000256" key="2">
    <source>
        <dbReference type="SAM" id="SignalP"/>
    </source>
</evidence>
<gene>
    <name evidence="4" type="ORF">SASPL_131184</name>
</gene>
<dbReference type="PROSITE" id="PS50011">
    <property type="entry name" value="PROTEIN_KINASE_DOM"/>
    <property type="match status" value="1"/>
</dbReference>
<evidence type="ECO:0000313" key="5">
    <source>
        <dbReference type="Proteomes" id="UP000298416"/>
    </source>
</evidence>
<dbReference type="InterPro" id="IPR001245">
    <property type="entry name" value="Ser-Thr/Tyr_kinase_cat_dom"/>
</dbReference>
<feature type="domain" description="Protein kinase" evidence="3">
    <location>
        <begin position="249"/>
        <end position="406"/>
    </location>
</feature>
<dbReference type="AlphaFoldDB" id="A0A8X8X5H7"/>
<dbReference type="InterPro" id="IPR056562">
    <property type="entry name" value="LysM2_CERK1_LYK3_4_5"/>
</dbReference>
<dbReference type="InterPro" id="IPR020635">
    <property type="entry name" value="Tyr_kinase_cat_dom"/>
</dbReference>